<name>A0A6J8CYI9_MYTCO</name>
<dbReference type="OrthoDB" id="7699125at2759"/>
<gene>
    <name evidence="1" type="ORF">MCOR_35687</name>
</gene>
<sequence>MEADNFVCNLCCYATSHFEEFSKHFVRKHKNDPNDIVSCATDACEFTTRRWNIFKVHLHRKHKIDYLCPQQNVQQHEPMNVDELNECVSFDKQDDLTHHNALYTMALEANYNISRTAIDHVISSTCTLLDAQLDYSKRQQKEALELRNIDPDVVDSINVSHI</sequence>
<dbReference type="EMBL" id="CACVKT020006447">
    <property type="protein sequence ID" value="CAC5401623.1"/>
    <property type="molecule type" value="Genomic_DNA"/>
</dbReference>
<protein>
    <submittedName>
        <fullName evidence="1">RNF166</fullName>
    </submittedName>
</protein>
<dbReference type="Proteomes" id="UP000507470">
    <property type="component" value="Unassembled WGS sequence"/>
</dbReference>
<proteinExistence type="predicted"/>
<accession>A0A6J8CYI9</accession>
<evidence type="ECO:0000313" key="1">
    <source>
        <dbReference type="EMBL" id="CAC5401623.1"/>
    </source>
</evidence>
<organism evidence="1 2">
    <name type="scientific">Mytilus coruscus</name>
    <name type="common">Sea mussel</name>
    <dbReference type="NCBI Taxonomy" id="42192"/>
    <lineage>
        <taxon>Eukaryota</taxon>
        <taxon>Metazoa</taxon>
        <taxon>Spiralia</taxon>
        <taxon>Lophotrochozoa</taxon>
        <taxon>Mollusca</taxon>
        <taxon>Bivalvia</taxon>
        <taxon>Autobranchia</taxon>
        <taxon>Pteriomorphia</taxon>
        <taxon>Mytilida</taxon>
        <taxon>Mytiloidea</taxon>
        <taxon>Mytilidae</taxon>
        <taxon>Mytilinae</taxon>
        <taxon>Mytilus</taxon>
    </lineage>
</organism>
<dbReference type="AlphaFoldDB" id="A0A6J8CYI9"/>
<evidence type="ECO:0000313" key="2">
    <source>
        <dbReference type="Proteomes" id="UP000507470"/>
    </source>
</evidence>
<keyword evidence="2" id="KW-1185">Reference proteome</keyword>
<reference evidence="1 2" key="1">
    <citation type="submission" date="2020-06" db="EMBL/GenBank/DDBJ databases">
        <authorList>
            <person name="Li R."/>
            <person name="Bekaert M."/>
        </authorList>
    </citation>
    <scope>NUCLEOTIDE SEQUENCE [LARGE SCALE GENOMIC DNA]</scope>
    <source>
        <strain evidence="2">wild</strain>
    </source>
</reference>
<dbReference type="Gene3D" id="3.30.160.60">
    <property type="entry name" value="Classic Zinc Finger"/>
    <property type="match status" value="1"/>
</dbReference>